<keyword evidence="2" id="KW-1003">Cell membrane</keyword>
<keyword evidence="3" id="KW-0812">Transmembrane</keyword>
<dbReference type="EMBL" id="BSDD01000001">
    <property type="protein sequence ID" value="GLH69369.1"/>
    <property type="molecule type" value="Genomic_DNA"/>
</dbReference>
<accession>A0ABQ5Q3R4</accession>
<keyword evidence="5" id="KW-0472">Membrane</keyword>
<evidence type="ECO:0000256" key="1">
    <source>
        <dbReference type="ARBA" id="ARBA00004651"/>
    </source>
</evidence>
<reference evidence="8 9" key="1">
    <citation type="journal article" date="2023" name="Antonie Van Leeuwenhoek">
        <title>Mesoterricola silvestris gen. nov., sp. nov., Mesoterricola sediminis sp. nov., Geothrix oryzae sp. nov., Geothrix edaphica sp. nov., Geothrix rubra sp. nov., and Geothrix limicola sp. nov., six novel members of Acidobacteriota isolated from soils.</title>
        <authorList>
            <person name="Itoh H."/>
            <person name="Sugisawa Y."/>
            <person name="Mise K."/>
            <person name="Xu Z."/>
            <person name="Kuniyasu M."/>
            <person name="Ushijima N."/>
            <person name="Kawano K."/>
            <person name="Kobayashi E."/>
            <person name="Shiratori Y."/>
            <person name="Masuda Y."/>
            <person name="Senoo K."/>
        </authorList>
    </citation>
    <scope>NUCLEOTIDE SEQUENCE [LARGE SCALE GENOMIC DNA]</scope>
    <source>
        <strain evidence="8 9">Red803</strain>
    </source>
</reference>
<evidence type="ECO:0000259" key="7">
    <source>
        <dbReference type="SMART" id="SM01049"/>
    </source>
</evidence>
<keyword evidence="4" id="KW-1133">Transmembrane helix</keyword>
<dbReference type="Pfam" id="PF17200">
    <property type="entry name" value="sCache_2"/>
    <property type="match status" value="1"/>
</dbReference>
<comment type="caution">
    <text evidence="8">The sequence shown here is derived from an EMBL/GenBank/DDBJ whole genome shotgun (WGS) entry which is preliminary data.</text>
</comment>
<protein>
    <recommendedName>
        <fullName evidence="7">Single Cache domain-containing protein</fullName>
    </recommendedName>
</protein>
<sequence>MASRTLVLPLLVCLAGSLAAQDQKAKAQALVKEAIAFERSNGREALLRETNQGSGRFHVKSGDDLYIFVYDLKGTCLAIGFQSQLVGVNRWNVRDPDGKYFLQEILQTGQAKGGGWVDYKYPNPKSGKIEAKTSFVEAVDGMVVGCGIYK</sequence>
<keyword evidence="9" id="KW-1185">Reference proteome</keyword>
<comment type="subcellular location">
    <subcellularLocation>
        <location evidence="1">Cell membrane</location>
        <topology evidence="1">Multi-pass membrane protein</topology>
    </subcellularLocation>
</comment>
<feature type="signal peptide" evidence="6">
    <location>
        <begin position="1"/>
        <end position="20"/>
    </location>
</feature>
<proteinExistence type="predicted"/>
<dbReference type="Gene3D" id="3.30.450.20">
    <property type="entry name" value="PAS domain"/>
    <property type="match status" value="1"/>
</dbReference>
<dbReference type="SMART" id="SM01049">
    <property type="entry name" value="Cache_2"/>
    <property type="match status" value="1"/>
</dbReference>
<keyword evidence="6" id="KW-0732">Signal</keyword>
<evidence type="ECO:0000256" key="4">
    <source>
        <dbReference type="ARBA" id="ARBA00022989"/>
    </source>
</evidence>
<feature type="domain" description="Single Cache" evidence="7">
    <location>
        <begin position="16"/>
        <end position="103"/>
    </location>
</feature>
<dbReference type="InterPro" id="IPR033480">
    <property type="entry name" value="sCache_2"/>
</dbReference>
<evidence type="ECO:0000256" key="6">
    <source>
        <dbReference type="SAM" id="SignalP"/>
    </source>
</evidence>
<feature type="chain" id="PRO_5046102286" description="Single Cache domain-containing protein" evidence="6">
    <location>
        <begin position="21"/>
        <end position="150"/>
    </location>
</feature>
<evidence type="ECO:0000256" key="3">
    <source>
        <dbReference type="ARBA" id="ARBA00022692"/>
    </source>
</evidence>
<evidence type="ECO:0000313" key="9">
    <source>
        <dbReference type="Proteomes" id="UP001165089"/>
    </source>
</evidence>
<gene>
    <name evidence="8" type="ORF">GETHPA_09020</name>
</gene>
<name>A0ABQ5Q3R4_9BACT</name>
<organism evidence="8 9">
    <name type="scientific">Geothrix rubra</name>
    <dbReference type="NCBI Taxonomy" id="2927977"/>
    <lineage>
        <taxon>Bacteria</taxon>
        <taxon>Pseudomonadati</taxon>
        <taxon>Acidobacteriota</taxon>
        <taxon>Holophagae</taxon>
        <taxon>Holophagales</taxon>
        <taxon>Holophagaceae</taxon>
        <taxon>Geothrix</taxon>
    </lineage>
</organism>
<dbReference type="Proteomes" id="UP001165089">
    <property type="component" value="Unassembled WGS sequence"/>
</dbReference>
<evidence type="ECO:0000313" key="8">
    <source>
        <dbReference type="EMBL" id="GLH69369.1"/>
    </source>
</evidence>
<dbReference type="RefSeq" id="WP_285723366.1">
    <property type="nucleotide sequence ID" value="NZ_BSDD01000001.1"/>
</dbReference>
<evidence type="ECO:0000256" key="2">
    <source>
        <dbReference type="ARBA" id="ARBA00022475"/>
    </source>
</evidence>
<evidence type="ECO:0000256" key="5">
    <source>
        <dbReference type="ARBA" id="ARBA00023136"/>
    </source>
</evidence>